<sequence>MLSDAKCPITPNMTKNERKTDAMQSEAAKLAMDIEAPVSSLSPVQRLPVEILGIIFTFATPPTINPLTKNALVDLCLVCQVWHRAMQLAPHIWASIALGVLPSGRRYIYENLISWFSRSGDYPKRLEFYAYQGDGVKQSICMAAARGVGVCLCCRGSTCMIQEDDTVLRLLTGGPVLQHFTFFGLQACYHRWIEAMQPRDQSLKPRPWDTLRSFELSLESRHRATDLWDHSLPTFRLLPPLVDFLHLEPISLSCLPDTGIRLDIPPSTLGRLTSLTLECNWNISHTFASLQLCRNLEILILDYSSGVRSPSVQEHRVLLPSLHTLRYNNGPWASMSVLQSLNTPVLQELQVSGGTPPSAKEFHNFLTQSRCTQTLQRLQLFSAHTFPMGDAFGSLISNLPSLSQLTFINWVITDNFLMKSQDRPATARGAEGGRPFSRLQHMQLVNTTQQWRIDLPPIHRIFKERGHSAYPCLLTFVNKAEVQAGNAPKTYSPTQEPGYEEMRSSLKGLGVFMRVLADS</sequence>
<evidence type="ECO:0000313" key="2">
    <source>
        <dbReference type="EMBL" id="KAF5341111.1"/>
    </source>
</evidence>
<dbReference type="Proteomes" id="UP000541558">
    <property type="component" value="Unassembled WGS sequence"/>
</dbReference>
<dbReference type="AlphaFoldDB" id="A0A8H5FLF7"/>
<keyword evidence="3" id="KW-1185">Reference proteome</keyword>
<dbReference type="InterPro" id="IPR032675">
    <property type="entry name" value="LRR_dom_sf"/>
</dbReference>
<dbReference type="InterPro" id="IPR036047">
    <property type="entry name" value="F-box-like_dom_sf"/>
</dbReference>
<gene>
    <name evidence="2" type="ORF">D9611_005874</name>
</gene>
<dbReference type="SUPFAM" id="SSF52058">
    <property type="entry name" value="L domain-like"/>
    <property type="match status" value="1"/>
</dbReference>
<evidence type="ECO:0000256" key="1">
    <source>
        <dbReference type="SAM" id="MobiDB-lite"/>
    </source>
</evidence>
<evidence type="ECO:0000313" key="3">
    <source>
        <dbReference type="Proteomes" id="UP000541558"/>
    </source>
</evidence>
<evidence type="ECO:0008006" key="4">
    <source>
        <dbReference type="Google" id="ProtNLM"/>
    </source>
</evidence>
<reference evidence="2 3" key="1">
    <citation type="journal article" date="2020" name="ISME J.">
        <title>Uncovering the hidden diversity of litter-decomposition mechanisms in mushroom-forming fungi.</title>
        <authorList>
            <person name="Floudas D."/>
            <person name="Bentzer J."/>
            <person name="Ahren D."/>
            <person name="Johansson T."/>
            <person name="Persson P."/>
            <person name="Tunlid A."/>
        </authorList>
    </citation>
    <scope>NUCLEOTIDE SEQUENCE [LARGE SCALE GENOMIC DNA]</scope>
    <source>
        <strain evidence="2 3">CBS 175.51</strain>
    </source>
</reference>
<dbReference type="SUPFAM" id="SSF81383">
    <property type="entry name" value="F-box domain"/>
    <property type="match status" value="1"/>
</dbReference>
<dbReference type="Gene3D" id="3.80.10.10">
    <property type="entry name" value="Ribonuclease Inhibitor"/>
    <property type="match status" value="1"/>
</dbReference>
<accession>A0A8H5FLF7</accession>
<protein>
    <recommendedName>
        <fullName evidence="4">F-box domain-containing protein</fullName>
    </recommendedName>
</protein>
<organism evidence="2 3">
    <name type="scientific">Ephemerocybe angulata</name>
    <dbReference type="NCBI Taxonomy" id="980116"/>
    <lineage>
        <taxon>Eukaryota</taxon>
        <taxon>Fungi</taxon>
        <taxon>Dikarya</taxon>
        <taxon>Basidiomycota</taxon>
        <taxon>Agaricomycotina</taxon>
        <taxon>Agaricomycetes</taxon>
        <taxon>Agaricomycetidae</taxon>
        <taxon>Agaricales</taxon>
        <taxon>Agaricineae</taxon>
        <taxon>Psathyrellaceae</taxon>
        <taxon>Ephemerocybe</taxon>
    </lineage>
</organism>
<feature type="region of interest" description="Disordered" evidence="1">
    <location>
        <begin position="1"/>
        <end position="20"/>
    </location>
</feature>
<dbReference type="EMBL" id="JAACJK010000002">
    <property type="protein sequence ID" value="KAF5341111.1"/>
    <property type="molecule type" value="Genomic_DNA"/>
</dbReference>
<comment type="caution">
    <text evidence="2">The sequence shown here is derived from an EMBL/GenBank/DDBJ whole genome shotgun (WGS) entry which is preliminary data.</text>
</comment>
<name>A0A8H5FLF7_9AGAR</name>
<dbReference type="OrthoDB" id="2690721at2759"/>
<proteinExistence type="predicted"/>